<dbReference type="AlphaFoldDB" id="A0A0Q3QJS0"/>
<comment type="caution">
    <text evidence="3">Once thought to be involved in copper homeostasis, experiments in E.coli have shown this is not the case.</text>
</comment>
<dbReference type="STRING" id="1637975.AN957_03780"/>
<dbReference type="SUPFAM" id="SSF110395">
    <property type="entry name" value="CutC-like"/>
    <property type="match status" value="1"/>
</dbReference>
<keyword evidence="2 3" id="KW-0963">Cytoplasm</keyword>
<dbReference type="EMBL" id="LJIX01000006">
    <property type="protein sequence ID" value="KQL17814.1"/>
    <property type="molecule type" value="Genomic_DNA"/>
</dbReference>
<comment type="similarity">
    <text evidence="1 3">Belongs to the CutC family.</text>
</comment>
<evidence type="ECO:0000313" key="4">
    <source>
        <dbReference type="EMBL" id="KQL17814.1"/>
    </source>
</evidence>
<organism evidence="4 5">
    <name type="scientific">Cytobacillus solani</name>
    <dbReference type="NCBI Taxonomy" id="1637975"/>
    <lineage>
        <taxon>Bacteria</taxon>
        <taxon>Bacillati</taxon>
        <taxon>Bacillota</taxon>
        <taxon>Bacilli</taxon>
        <taxon>Bacillales</taxon>
        <taxon>Bacillaceae</taxon>
        <taxon>Cytobacillus</taxon>
    </lineage>
</organism>
<evidence type="ECO:0000313" key="5">
    <source>
        <dbReference type="Proteomes" id="UP000050996"/>
    </source>
</evidence>
<dbReference type="InterPro" id="IPR036822">
    <property type="entry name" value="CutC-like_dom_sf"/>
</dbReference>
<comment type="subcellular location">
    <subcellularLocation>
        <location evidence="3">Cytoplasm</location>
    </subcellularLocation>
</comment>
<name>A0A0Q3QJS0_9BACI</name>
<gene>
    <name evidence="3" type="primary">cutC</name>
    <name evidence="4" type="ORF">AN957_03780</name>
</gene>
<dbReference type="Gene3D" id="3.20.20.380">
    <property type="entry name" value="Copper homeostasis (CutC) domain"/>
    <property type="match status" value="1"/>
</dbReference>
<comment type="caution">
    <text evidence="4">The sequence shown here is derived from an EMBL/GenBank/DDBJ whole genome shotgun (WGS) entry which is preliminary data.</text>
</comment>
<dbReference type="PANTHER" id="PTHR12598">
    <property type="entry name" value="COPPER HOMEOSTASIS PROTEIN CUTC"/>
    <property type="match status" value="1"/>
</dbReference>
<dbReference type="Proteomes" id="UP000050996">
    <property type="component" value="Unassembled WGS sequence"/>
</dbReference>
<protein>
    <recommendedName>
        <fullName evidence="3">PF03932 family protein CutC</fullName>
    </recommendedName>
</protein>
<keyword evidence="5" id="KW-1185">Reference proteome</keyword>
<dbReference type="Pfam" id="PF03932">
    <property type="entry name" value="CutC"/>
    <property type="match status" value="1"/>
</dbReference>
<dbReference type="HAMAP" id="MF_00795">
    <property type="entry name" value="CutC"/>
    <property type="match status" value="1"/>
</dbReference>
<dbReference type="RefSeq" id="WP_053479227.1">
    <property type="nucleotide sequence ID" value="NZ_CP041305.1"/>
</dbReference>
<evidence type="ECO:0000256" key="2">
    <source>
        <dbReference type="ARBA" id="ARBA00022490"/>
    </source>
</evidence>
<dbReference type="GO" id="GO:0005507">
    <property type="term" value="F:copper ion binding"/>
    <property type="evidence" value="ECO:0007669"/>
    <property type="project" value="TreeGrafter"/>
</dbReference>
<dbReference type="PANTHER" id="PTHR12598:SF0">
    <property type="entry name" value="COPPER HOMEOSTASIS PROTEIN CUTC HOMOLOG"/>
    <property type="match status" value="1"/>
</dbReference>
<proteinExistence type="inferred from homology"/>
<evidence type="ECO:0000256" key="3">
    <source>
        <dbReference type="HAMAP-Rule" id="MF_00795"/>
    </source>
</evidence>
<sequence length="210" mass="23389">MILEACVENFNKVPEVIMRGAHRIELCDNLSVGGTTVSHGVAVKTIQYCKSNNVKVMAMIRPRGGDFIYSTEEIEIMQNDIYHLKELGIDGVVFGCLTDSDWIDEFALSTLLDCSKGLEVAFHMAFDQINTNYQLKAIDWLASQGVNRILTHGGPSSTPIHNNFPRLKEYLEYASDRITIMPGGGVTNHNLDYIKSNLKINEVHGTRIVG</sequence>
<dbReference type="GO" id="GO:0005737">
    <property type="term" value="C:cytoplasm"/>
    <property type="evidence" value="ECO:0007669"/>
    <property type="project" value="UniProtKB-SubCell"/>
</dbReference>
<dbReference type="FunFam" id="3.20.20.380:FF:000003">
    <property type="entry name" value="Copper homeostasis protein CutC"/>
    <property type="match status" value="1"/>
</dbReference>
<dbReference type="InterPro" id="IPR005627">
    <property type="entry name" value="CutC-like"/>
</dbReference>
<reference evidence="4 5" key="1">
    <citation type="submission" date="2015-09" db="EMBL/GenBank/DDBJ databases">
        <title>Genome sequencing project for genomic taxonomy and phylogenomics of Bacillus-like bacteria.</title>
        <authorList>
            <person name="Liu B."/>
            <person name="Wang J."/>
            <person name="Zhu Y."/>
            <person name="Liu G."/>
            <person name="Chen Q."/>
            <person name="Chen Z."/>
            <person name="Lan J."/>
            <person name="Che J."/>
            <person name="Ge C."/>
            <person name="Shi H."/>
            <person name="Pan Z."/>
            <person name="Liu X."/>
        </authorList>
    </citation>
    <scope>NUCLEOTIDE SEQUENCE [LARGE SCALE GENOMIC DNA]</scope>
    <source>
        <strain evidence="4 5">FJAT-18043</strain>
    </source>
</reference>
<evidence type="ECO:0000256" key="1">
    <source>
        <dbReference type="ARBA" id="ARBA00007768"/>
    </source>
</evidence>
<dbReference type="PATRIC" id="fig|1637975.4.peg.427"/>
<accession>A0A0Q3QJS0</accession>